<organism evidence="2 3">
    <name type="scientific">Blepharisma stoltei</name>
    <dbReference type="NCBI Taxonomy" id="1481888"/>
    <lineage>
        <taxon>Eukaryota</taxon>
        <taxon>Sar</taxon>
        <taxon>Alveolata</taxon>
        <taxon>Ciliophora</taxon>
        <taxon>Postciliodesmatophora</taxon>
        <taxon>Heterotrichea</taxon>
        <taxon>Heterotrichida</taxon>
        <taxon>Blepharismidae</taxon>
        <taxon>Blepharisma</taxon>
    </lineage>
</organism>
<proteinExistence type="predicted"/>
<evidence type="ECO:0000313" key="2">
    <source>
        <dbReference type="EMBL" id="CAG9315019.1"/>
    </source>
</evidence>
<comment type="caution">
    <text evidence="2">The sequence shown here is derived from an EMBL/GenBank/DDBJ whole genome shotgun (WGS) entry which is preliminary data.</text>
</comment>
<dbReference type="InterPro" id="IPR035969">
    <property type="entry name" value="Rab-GAP_TBC_sf"/>
</dbReference>
<gene>
    <name evidence="2" type="ORF">BSTOLATCC_MIC12797</name>
</gene>
<evidence type="ECO:0000313" key="3">
    <source>
        <dbReference type="Proteomes" id="UP001162131"/>
    </source>
</evidence>
<dbReference type="AlphaFoldDB" id="A0AAU9IHR3"/>
<dbReference type="GO" id="GO:0005096">
    <property type="term" value="F:GTPase activator activity"/>
    <property type="evidence" value="ECO:0007669"/>
    <property type="project" value="TreeGrafter"/>
</dbReference>
<dbReference type="PROSITE" id="PS50086">
    <property type="entry name" value="TBC_RABGAP"/>
    <property type="match status" value="1"/>
</dbReference>
<accession>A0AAU9IHR3</accession>
<name>A0AAU9IHR3_9CILI</name>
<dbReference type="SUPFAM" id="SSF47923">
    <property type="entry name" value="Ypt/Rab-GAP domain of gyp1p"/>
    <property type="match status" value="2"/>
</dbReference>
<evidence type="ECO:0000259" key="1">
    <source>
        <dbReference type="PROSITE" id="PS50086"/>
    </source>
</evidence>
<dbReference type="InterPro" id="IPR050302">
    <property type="entry name" value="Rab_GAP_TBC_domain"/>
</dbReference>
<reference evidence="2" key="1">
    <citation type="submission" date="2021-09" db="EMBL/GenBank/DDBJ databases">
        <authorList>
            <consortium name="AG Swart"/>
            <person name="Singh M."/>
            <person name="Singh A."/>
            <person name="Seah K."/>
            <person name="Emmerich C."/>
        </authorList>
    </citation>
    <scope>NUCLEOTIDE SEQUENCE</scope>
    <source>
        <strain evidence="2">ATCC30299</strain>
    </source>
</reference>
<protein>
    <recommendedName>
        <fullName evidence="1">Rab-GAP TBC domain-containing protein</fullName>
    </recommendedName>
</protein>
<dbReference type="Gene3D" id="1.10.8.270">
    <property type="entry name" value="putative rabgap domain of human tbc1 domain family member 14 like domains"/>
    <property type="match status" value="1"/>
</dbReference>
<sequence>MDHPDIELSSYSGIKSDYTLSKYSTFSFPEPDHLKPVHYPQCSCKASQKTFSKKKLNSSSYNPDIVDSCPFAKQWTQHLNMPENGKELYTTLIQISLETPSLNSSVRQIELDANRTFPENEYFTGGDGKVVLKRLLTAFSKYNQTIGYVQGMNFIAATLLWHSNEIDAFWLFVGLTEDYDLRESFLTGFPGLAKHCHILDFLMIEQLPNLYSHFVQNGVSVQMFATDWCFTLFTSLVPIEESHWIFGKFFELKWTFFYKLVIEILDRLQEKLLSCDDVVNILTPLKPYQSSPKNWRLFVKTLQKGKEKLNWQKLAKAAEKREIDEKGVNTLLNEAYNRSSHNDTGEEYFNKPV</sequence>
<dbReference type="Pfam" id="PF00566">
    <property type="entry name" value="RabGAP-TBC"/>
    <property type="match status" value="1"/>
</dbReference>
<dbReference type="SMART" id="SM00164">
    <property type="entry name" value="TBC"/>
    <property type="match status" value="1"/>
</dbReference>
<dbReference type="Gene3D" id="1.10.472.80">
    <property type="entry name" value="Ypt/Rab-GAP domain of gyp1p, domain 3"/>
    <property type="match status" value="1"/>
</dbReference>
<feature type="domain" description="Rab-GAP TBC" evidence="1">
    <location>
        <begin position="65"/>
        <end position="253"/>
    </location>
</feature>
<keyword evidence="3" id="KW-1185">Reference proteome</keyword>
<dbReference type="PANTHER" id="PTHR47219:SF9">
    <property type="entry name" value="GTPASE ACTIVATING PROTEIN AND CENTROSOME-ASSOCIATED, ISOFORM B"/>
    <property type="match status" value="1"/>
</dbReference>
<dbReference type="Proteomes" id="UP001162131">
    <property type="component" value="Unassembled WGS sequence"/>
</dbReference>
<dbReference type="InterPro" id="IPR000195">
    <property type="entry name" value="Rab-GAP-TBC_dom"/>
</dbReference>
<dbReference type="GO" id="GO:0031267">
    <property type="term" value="F:small GTPase binding"/>
    <property type="evidence" value="ECO:0007669"/>
    <property type="project" value="TreeGrafter"/>
</dbReference>
<dbReference type="PANTHER" id="PTHR47219">
    <property type="entry name" value="RAB GTPASE-ACTIVATING PROTEIN 1-LIKE"/>
    <property type="match status" value="1"/>
</dbReference>
<dbReference type="EMBL" id="CAJZBQ010000013">
    <property type="protein sequence ID" value="CAG9315019.1"/>
    <property type="molecule type" value="Genomic_DNA"/>
</dbReference>